<accession>R0IR50</accession>
<dbReference type="OrthoDB" id="3695535at2759"/>
<feature type="region of interest" description="Disordered" evidence="1">
    <location>
        <begin position="134"/>
        <end position="167"/>
    </location>
</feature>
<organism evidence="2 3">
    <name type="scientific">Exserohilum turcicum (strain 28A)</name>
    <name type="common">Northern leaf blight fungus</name>
    <name type="synonym">Setosphaeria turcica</name>
    <dbReference type="NCBI Taxonomy" id="671987"/>
    <lineage>
        <taxon>Eukaryota</taxon>
        <taxon>Fungi</taxon>
        <taxon>Dikarya</taxon>
        <taxon>Ascomycota</taxon>
        <taxon>Pezizomycotina</taxon>
        <taxon>Dothideomycetes</taxon>
        <taxon>Pleosporomycetidae</taxon>
        <taxon>Pleosporales</taxon>
        <taxon>Pleosporineae</taxon>
        <taxon>Pleosporaceae</taxon>
        <taxon>Exserohilum</taxon>
    </lineage>
</organism>
<dbReference type="GeneID" id="19403547"/>
<feature type="region of interest" description="Disordered" evidence="1">
    <location>
        <begin position="101"/>
        <end position="122"/>
    </location>
</feature>
<dbReference type="EMBL" id="KB908592">
    <property type="protein sequence ID" value="EOA87131.1"/>
    <property type="molecule type" value="Genomic_DNA"/>
</dbReference>
<dbReference type="RefSeq" id="XP_008025064.1">
    <property type="nucleotide sequence ID" value="XM_008026873.1"/>
</dbReference>
<dbReference type="HOGENOM" id="CLU_1371971_0_0_1"/>
<feature type="compositionally biased region" description="Basic and acidic residues" evidence="1">
    <location>
        <begin position="142"/>
        <end position="154"/>
    </location>
</feature>
<evidence type="ECO:0000256" key="1">
    <source>
        <dbReference type="SAM" id="MobiDB-lite"/>
    </source>
</evidence>
<protein>
    <submittedName>
        <fullName evidence="2">Uncharacterized protein</fullName>
    </submittedName>
</protein>
<dbReference type="Proteomes" id="UP000016935">
    <property type="component" value="Unassembled WGS sequence"/>
</dbReference>
<proteinExistence type="predicted"/>
<evidence type="ECO:0000313" key="2">
    <source>
        <dbReference type="EMBL" id="EOA87131.1"/>
    </source>
</evidence>
<keyword evidence="3" id="KW-1185">Reference proteome</keyword>
<evidence type="ECO:0000313" key="3">
    <source>
        <dbReference type="Proteomes" id="UP000016935"/>
    </source>
</evidence>
<name>R0IR50_EXST2</name>
<dbReference type="eggNOG" id="ENOG502T622">
    <property type="taxonomic scope" value="Eukaryota"/>
</dbReference>
<dbReference type="AlphaFoldDB" id="R0IR50"/>
<sequence>MTILLSIPLYYRSSSYPIHKPHITTTAEYIALPHSNDTYIQDKNKAIAKDAAEWGWLIYDIDVTLPTMQKWWEAYLAKKRVSTWDDDLWRIWQREHAVKLAEKEEKSRENAEKEGHEAQEPTGKMGVVKNGVKKWAKRRSRNATDERLRRHEENMSALRKKGLSEKAQEKAAQGQKAATTTTTMAKGECEVNVSETSLSDSFMEALESMGRLRDNTGDNRDTSNPFVLIKQSWLYRA</sequence>
<reference evidence="2 3" key="1">
    <citation type="journal article" date="2012" name="PLoS Pathog.">
        <title>Diverse lifestyles and strategies of plant pathogenesis encoded in the genomes of eighteen Dothideomycetes fungi.</title>
        <authorList>
            <person name="Ohm R.A."/>
            <person name="Feau N."/>
            <person name="Henrissat B."/>
            <person name="Schoch C.L."/>
            <person name="Horwitz B.A."/>
            <person name="Barry K.W."/>
            <person name="Condon B.J."/>
            <person name="Copeland A.C."/>
            <person name="Dhillon B."/>
            <person name="Glaser F."/>
            <person name="Hesse C.N."/>
            <person name="Kosti I."/>
            <person name="LaButti K."/>
            <person name="Lindquist E.A."/>
            <person name="Lucas S."/>
            <person name="Salamov A.A."/>
            <person name="Bradshaw R.E."/>
            <person name="Ciuffetti L."/>
            <person name="Hamelin R.C."/>
            <person name="Kema G.H.J."/>
            <person name="Lawrence C."/>
            <person name="Scott J.A."/>
            <person name="Spatafora J.W."/>
            <person name="Turgeon B.G."/>
            <person name="de Wit P.J.G.M."/>
            <person name="Zhong S."/>
            <person name="Goodwin S.B."/>
            <person name="Grigoriev I.V."/>
        </authorList>
    </citation>
    <scope>NUCLEOTIDE SEQUENCE [LARGE SCALE GENOMIC DNA]</scope>
    <source>
        <strain evidence="3">28A</strain>
    </source>
</reference>
<reference evidence="2 3" key="2">
    <citation type="journal article" date="2013" name="PLoS Genet.">
        <title>Comparative genome structure, secondary metabolite, and effector coding capacity across Cochliobolus pathogens.</title>
        <authorList>
            <person name="Condon B.J."/>
            <person name="Leng Y."/>
            <person name="Wu D."/>
            <person name="Bushley K.E."/>
            <person name="Ohm R.A."/>
            <person name="Otillar R."/>
            <person name="Martin J."/>
            <person name="Schackwitz W."/>
            <person name="Grimwood J."/>
            <person name="MohdZainudin N."/>
            <person name="Xue C."/>
            <person name="Wang R."/>
            <person name="Manning V.A."/>
            <person name="Dhillon B."/>
            <person name="Tu Z.J."/>
            <person name="Steffenson B.J."/>
            <person name="Salamov A."/>
            <person name="Sun H."/>
            <person name="Lowry S."/>
            <person name="LaButti K."/>
            <person name="Han J."/>
            <person name="Copeland A."/>
            <person name="Lindquist E."/>
            <person name="Barry K."/>
            <person name="Schmutz J."/>
            <person name="Baker S.E."/>
            <person name="Ciuffetti L.M."/>
            <person name="Grigoriev I.V."/>
            <person name="Zhong S."/>
            <person name="Turgeon B.G."/>
        </authorList>
    </citation>
    <scope>NUCLEOTIDE SEQUENCE [LARGE SCALE GENOMIC DNA]</scope>
    <source>
        <strain evidence="3">28A</strain>
    </source>
</reference>
<gene>
    <name evidence="2" type="ORF">SETTUDRAFT_31435</name>
</gene>
<feature type="compositionally biased region" description="Basic and acidic residues" evidence="1">
    <location>
        <begin position="101"/>
        <end position="119"/>
    </location>
</feature>